<dbReference type="SUPFAM" id="SSF89733">
    <property type="entry name" value="L-sulfolactate dehydrogenase-like"/>
    <property type="match status" value="1"/>
</dbReference>
<dbReference type="PANTHER" id="PTHR11091:SF0">
    <property type="entry name" value="MALATE DEHYDROGENASE"/>
    <property type="match status" value="1"/>
</dbReference>
<dbReference type="Gene3D" id="1.10.1530.10">
    <property type="match status" value="1"/>
</dbReference>
<organism evidence="4 5">
    <name type="scientific">Microbacterium flavum</name>
    <dbReference type="NCBI Taxonomy" id="415216"/>
    <lineage>
        <taxon>Bacteria</taxon>
        <taxon>Bacillati</taxon>
        <taxon>Actinomycetota</taxon>
        <taxon>Actinomycetes</taxon>
        <taxon>Micrococcales</taxon>
        <taxon>Microbacteriaceae</taxon>
        <taxon>Microbacterium</taxon>
    </lineage>
</organism>
<evidence type="ECO:0000313" key="4">
    <source>
        <dbReference type="EMBL" id="MBT8798042.1"/>
    </source>
</evidence>
<proteinExistence type="inferred from homology"/>
<dbReference type="InterPro" id="IPR003767">
    <property type="entry name" value="Malate/L-lactate_DH-like"/>
</dbReference>
<dbReference type="EMBL" id="JAFLHG010000006">
    <property type="protein sequence ID" value="MBT8798042.1"/>
    <property type="molecule type" value="Genomic_DNA"/>
</dbReference>
<dbReference type="InterPro" id="IPR036111">
    <property type="entry name" value="Mal/L-sulfo/L-lacto_DH-like_sf"/>
</dbReference>
<dbReference type="Gene3D" id="3.30.1370.60">
    <property type="entry name" value="Hypothetical oxidoreductase yiak, domain 2"/>
    <property type="match status" value="1"/>
</dbReference>
<evidence type="ECO:0000313" key="5">
    <source>
        <dbReference type="Proteomes" id="UP000740605"/>
    </source>
</evidence>
<dbReference type="Pfam" id="PF02615">
    <property type="entry name" value="Ldh_2"/>
    <property type="match status" value="1"/>
</dbReference>
<accession>A0ABS5XU28</accession>
<sequence length="357" mass="37975">MHTAAYDAMKGQGFSDAHASAIARTVTIAERDECRHHGLFRLSFYANGVRTGMASKDAQPELSQIAPSVLRVDAKYTFSNLSIALGIEPLAKLAKEQGIAALSINNALSVVALWPEVEQLAEQGLVAFSFVAAAPYVAPAGGTQPLFGTNPMAFAWPRAGHPPLAFDQASSEMARGEIQLRLRDGSQLPEGTAIGPDGQPTRDPATALAGAQLPFGGAKGSNIALMIELLTGPLLGDLLSFEAGERDTANTGAPCGGQLIIAMDPARFSPTGDPTAHLAHGEKLFERILQQDGTRLPSDRRYQARKRTAVEGVRVPLSLHKTLQFLRQGKSPDHLEAWEGDQSLRNPTTVLSSANDL</sequence>
<feature type="compositionally biased region" description="Polar residues" evidence="3">
    <location>
        <begin position="343"/>
        <end position="357"/>
    </location>
</feature>
<comment type="similarity">
    <text evidence="1">Belongs to the LDH2/MDH2 oxidoreductase family.</text>
</comment>
<evidence type="ECO:0000256" key="2">
    <source>
        <dbReference type="ARBA" id="ARBA00023002"/>
    </source>
</evidence>
<keyword evidence="5" id="KW-1185">Reference proteome</keyword>
<keyword evidence="2" id="KW-0560">Oxidoreductase</keyword>
<gene>
    <name evidence="4" type="ORF">J0P97_08155</name>
</gene>
<dbReference type="RefSeq" id="WP_215487276.1">
    <property type="nucleotide sequence ID" value="NZ_BAAAPJ010000002.1"/>
</dbReference>
<dbReference type="InterPro" id="IPR043143">
    <property type="entry name" value="Mal/L-sulf/L-lact_DH-like_NADP"/>
</dbReference>
<dbReference type="Proteomes" id="UP000740605">
    <property type="component" value="Unassembled WGS sequence"/>
</dbReference>
<feature type="region of interest" description="Disordered" evidence="3">
    <location>
        <begin position="337"/>
        <end position="357"/>
    </location>
</feature>
<evidence type="ECO:0000256" key="3">
    <source>
        <dbReference type="SAM" id="MobiDB-lite"/>
    </source>
</evidence>
<comment type="caution">
    <text evidence="4">The sequence shown here is derived from an EMBL/GenBank/DDBJ whole genome shotgun (WGS) entry which is preliminary data.</text>
</comment>
<name>A0ABS5XU28_9MICO</name>
<evidence type="ECO:0000256" key="1">
    <source>
        <dbReference type="ARBA" id="ARBA00006056"/>
    </source>
</evidence>
<reference evidence="4 5" key="1">
    <citation type="submission" date="2021-03" db="EMBL/GenBank/DDBJ databases">
        <title>Microbacterium pauli sp. nov., isolated from microfiltered milk.</title>
        <authorList>
            <person name="Bellassi P."/>
            <person name="Fontana A."/>
            <person name="Callegari M.L."/>
            <person name="Lorenzo M."/>
            <person name="Cappa F."/>
        </authorList>
    </citation>
    <scope>NUCLEOTIDE SEQUENCE [LARGE SCALE GENOMIC DNA]</scope>
    <source>
        <strain evidence="4 5">DSM 18909</strain>
    </source>
</reference>
<dbReference type="PANTHER" id="PTHR11091">
    <property type="entry name" value="OXIDOREDUCTASE-RELATED"/>
    <property type="match status" value="1"/>
</dbReference>
<protein>
    <submittedName>
        <fullName evidence="4">Ldh family oxidoreductase</fullName>
    </submittedName>
</protein>
<dbReference type="InterPro" id="IPR043144">
    <property type="entry name" value="Mal/L-sulf/L-lact_DH-like_ah"/>
</dbReference>